<organism evidence="1 2">
    <name type="scientific">Penicillium capsulatum</name>
    <dbReference type="NCBI Taxonomy" id="69766"/>
    <lineage>
        <taxon>Eukaryota</taxon>
        <taxon>Fungi</taxon>
        <taxon>Dikarya</taxon>
        <taxon>Ascomycota</taxon>
        <taxon>Pezizomycotina</taxon>
        <taxon>Eurotiomycetes</taxon>
        <taxon>Eurotiomycetidae</taxon>
        <taxon>Eurotiales</taxon>
        <taxon>Aspergillaceae</taxon>
        <taxon>Penicillium</taxon>
    </lineage>
</organism>
<dbReference type="AlphaFoldDB" id="A0A9W9HSL5"/>
<dbReference type="InterPro" id="IPR011009">
    <property type="entry name" value="Kinase-like_dom_sf"/>
</dbReference>
<reference evidence="1" key="1">
    <citation type="submission" date="2022-11" db="EMBL/GenBank/DDBJ databases">
        <authorList>
            <person name="Petersen C."/>
        </authorList>
    </citation>
    <scope>NUCLEOTIDE SEQUENCE</scope>
    <source>
        <strain evidence="1">IBT 21917</strain>
    </source>
</reference>
<protein>
    <submittedName>
        <fullName evidence="1">Kinase-like domain-containing protein</fullName>
    </submittedName>
</protein>
<evidence type="ECO:0000313" key="2">
    <source>
        <dbReference type="Proteomes" id="UP001146351"/>
    </source>
</evidence>
<comment type="caution">
    <text evidence="1">The sequence shown here is derived from an EMBL/GenBank/DDBJ whole genome shotgun (WGS) entry which is preliminary data.</text>
</comment>
<dbReference type="EMBL" id="JAPQKO010000006">
    <property type="protein sequence ID" value="KAJ5155868.1"/>
    <property type="molecule type" value="Genomic_DNA"/>
</dbReference>
<dbReference type="PANTHER" id="PTHR21310">
    <property type="entry name" value="AMINOGLYCOSIDE PHOSPHOTRANSFERASE-RELATED-RELATED"/>
    <property type="match status" value="1"/>
</dbReference>
<evidence type="ECO:0000313" key="1">
    <source>
        <dbReference type="EMBL" id="KAJ5155868.1"/>
    </source>
</evidence>
<keyword evidence="1" id="KW-0808">Transferase</keyword>
<name>A0A9W9HSL5_9EURO</name>
<gene>
    <name evidence="1" type="ORF">N7492_008671</name>
</gene>
<sequence>MDYIPGRTLEQAWPTMTDEQKTTVSEELHGYLMQIRNLKGMYIGGHNHGTASVGKHIPHQGGPFASEKLFNEFLFSEIIDTVPEVPHYYAKNSFRDDHKIVSTQGDLAPRNITVDDDCLVSAILDCEMGGWYPAWWEHFKFYYVVHQVKKWEPYVSTILPPEFSTEFCAMFYLYCLR</sequence>
<dbReference type="SUPFAM" id="SSF56112">
    <property type="entry name" value="Protein kinase-like (PK-like)"/>
    <property type="match status" value="1"/>
</dbReference>
<dbReference type="PANTHER" id="PTHR21310:SF58">
    <property type="entry name" value="AMINOGLYCOSIDE PHOSPHOTRANSFERASE DOMAIN-CONTAINING PROTEIN"/>
    <property type="match status" value="1"/>
</dbReference>
<dbReference type="InterPro" id="IPR051678">
    <property type="entry name" value="AGP_Transferase"/>
</dbReference>
<accession>A0A9W9HSL5</accession>
<dbReference type="OrthoDB" id="4177236at2759"/>
<dbReference type="GO" id="GO:0016301">
    <property type="term" value="F:kinase activity"/>
    <property type="evidence" value="ECO:0007669"/>
    <property type="project" value="UniProtKB-KW"/>
</dbReference>
<dbReference type="Proteomes" id="UP001146351">
    <property type="component" value="Unassembled WGS sequence"/>
</dbReference>
<proteinExistence type="predicted"/>
<keyword evidence="2" id="KW-1185">Reference proteome</keyword>
<reference evidence="1" key="2">
    <citation type="journal article" date="2023" name="IMA Fungus">
        <title>Comparative genomic study of the Penicillium genus elucidates a diverse pangenome and 15 lateral gene transfer events.</title>
        <authorList>
            <person name="Petersen C."/>
            <person name="Sorensen T."/>
            <person name="Nielsen M.R."/>
            <person name="Sondergaard T.E."/>
            <person name="Sorensen J.L."/>
            <person name="Fitzpatrick D.A."/>
            <person name="Frisvad J.C."/>
            <person name="Nielsen K.L."/>
        </authorList>
    </citation>
    <scope>NUCLEOTIDE SEQUENCE</scope>
    <source>
        <strain evidence="1">IBT 21917</strain>
    </source>
</reference>
<keyword evidence="1" id="KW-0418">Kinase</keyword>